<dbReference type="EMBL" id="CP016279">
    <property type="protein sequence ID" value="ANP56704.1"/>
    <property type="molecule type" value="Genomic_DNA"/>
</dbReference>
<sequence>MFPLLPDPDPDVRSATAFVLAAATSEIPRVSSTLHRRLAVEDDPVVRVSLILAIAQLAREHQDEHAPVWARELWSDPGRSPEIRIGAGLAWLCLVGNPVPDELRALLTDLSTDRCSDLFQRVPWLGPVDSNSGLRRCIHEMLTPDVPCHSA</sequence>
<dbReference type="Proteomes" id="UP000092659">
    <property type="component" value="Chromosome"/>
</dbReference>
<protein>
    <recommendedName>
        <fullName evidence="3">HEAT repeat domain-containing protein</fullName>
    </recommendedName>
</protein>
<name>A0A1B1BD07_9ACTN</name>
<organism evidence="1 2">
    <name type="scientific">Streptomyces griseochromogenes</name>
    <dbReference type="NCBI Taxonomy" id="68214"/>
    <lineage>
        <taxon>Bacteria</taxon>
        <taxon>Bacillati</taxon>
        <taxon>Actinomycetota</taxon>
        <taxon>Actinomycetes</taxon>
        <taxon>Kitasatosporales</taxon>
        <taxon>Streptomycetaceae</taxon>
        <taxon>Streptomyces</taxon>
    </lineage>
</organism>
<evidence type="ECO:0000313" key="1">
    <source>
        <dbReference type="EMBL" id="ANP56704.1"/>
    </source>
</evidence>
<dbReference type="STRING" id="68214.AVL59_22400"/>
<dbReference type="Gene3D" id="1.25.10.10">
    <property type="entry name" value="Leucine-rich Repeat Variant"/>
    <property type="match status" value="1"/>
</dbReference>
<accession>A0A1B1BD07</accession>
<evidence type="ECO:0008006" key="3">
    <source>
        <dbReference type="Google" id="ProtNLM"/>
    </source>
</evidence>
<proteinExistence type="predicted"/>
<reference evidence="1 2" key="1">
    <citation type="submission" date="2016-06" db="EMBL/GenBank/DDBJ databases">
        <title>Complete genome sequence of Streptomyces griseochromogenes ATCC 14511, the Blasticidin S producer.</title>
        <authorList>
            <person name="Wu L."/>
        </authorList>
    </citation>
    <scope>NUCLEOTIDE SEQUENCE [LARGE SCALE GENOMIC DNA]</scope>
    <source>
        <strain evidence="1 2">ATCC 14511</strain>
    </source>
</reference>
<dbReference type="InterPro" id="IPR011989">
    <property type="entry name" value="ARM-like"/>
</dbReference>
<gene>
    <name evidence="1" type="ORF">AVL59_22400</name>
</gene>
<dbReference type="InterPro" id="IPR016024">
    <property type="entry name" value="ARM-type_fold"/>
</dbReference>
<dbReference type="KEGG" id="sgs:AVL59_22400"/>
<evidence type="ECO:0000313" key="2">
    <source>
        <dbReference type="Proteomes" id="UP000092659"/>
    </source>
</evidence>
<dbReference type="AlphaFoldDB" id="A0A1B1BD07"/>
<dbReference type="SUPFAM" id="SSF48371">
    <property type="entry name" value="ARM repeat"/>
    <property type="match status" value="1"/>
</dbReference>